<protein>
    <submittedName>
        <fullName evidence="1">Uncharacterized protein</fullName>
    </submittedName>
</protein>
<proteinExistence type="predicted"/>
<dbReference type="EMBL" id="SZPQ01000002">
    <property type="protein sequence ID" value="TKI08274.1"/>
    <property type="molecule type" value="Genomic_DNA"/>
</dbReference>
<comment type="caution">
    <text evidence="1">The sequence shown here is derived from an EMBL/GenBank/DDBJ whole genome shotgun (WGS) entry which is preliminary data.</text>
</comment>
<sequence>MRDIRSLTGGPPLAVHIRSRRICRSLAAAMRLEVKYIIIKIINVFIIKFRIKQFPRQKRCGHLRLILPA</sequence>
<reference evidence="1 2" key="1">
    <citation type="submission" date="2019-04" db="EMBL/GenBank/DDBJ databases">
        <authorList>
            <person name="Li M."/>
            <person name="Gao C."/>
        </authorList>
    </citation>
    <scope>NUCLEOTIDE SEQUENCE [LARGE SCALE GENOMIC DNA]</scope>
    <source>
        <strain evidence="1 2">BGMRC 2031</strain>
    </source>
</reference>
<evidence type="ECO:0000313" key="2">
    <source>
        <dbReference type="Proteomes" id="UP000305202"/>
    </source>
</evidence>
<dbReference type="Proteomes" id="UP000305202">
    <property type="component" value="Unassembled WGS sequence"/>
</dbReference>
<evidence type="ECO:0000313" key="1">
    <source>
        <dbReference type="EMBL" id="TKI08274.1"/>
    </source>
</evidence>
<gene>
    <name evidence="1" type="ORF">FCN80_03770</name>
</gene>
<organism evidence="1 2">
    <name type="scientific">Martelella alba</name>
    <dbReference type="NCBI Taxonomy" id="2590451"/>
    <lineage>
        <taxon>Bacteria</taxon>
        <taxon>Pseudomonadati</taxon>
        <taxon>Pseudomonadota</taxon>
        <taxon>Alphaproteobacteria</taxon>
        <taxon>Hyphomicrobiales</taxon>
        <taxon>Aurantimonadaceae</taxon>
        <taxon>Martelella</taxon>
    </lineage>
</organism>
<keyword evidence="2" id="KW-1185">Reference proteome</keyword>
<accession>A0ABY2SV10</accession>
<name>A0ABY2SV10_9HYPH</name>